<gene>
    <name evidence="2" type="ORF">DZF93_07565</name>
</gene>
<dbReference type="InterPro" id="IPR036291">
    <property type="entry name" value="NAD(P)-bd_dom_sf"/>
</dbReference>
<evidence type="ECO:0000259" key="1">
    <source>
        <dbReference type="SMART" id="SM00829"/>
    </source>
</evidence>
<dbReference type="OrthoDB" id="9801186at2"/>
<dbReference type="SUPFAM" id="SSF50129">
    <property type="entry name" value="GroES-like"/>
    <property type="match status" value="1"/>
</dbReference>
<comment type="caution">
    <text evidence="2">The sequence shown here is derived from an EMBL/GenBank/DDBJ whole genome shotgun (WGS) entry which is preliminary data.</text>
</comment>
<dbReference type="RefSeq" id="WP_052663149.1">
    <property type="nucleotide sequence ID" value="NZ_CP011043.1"/>
</dbReference>
<sequence>MPTETAAWLASSAADLTVGPAPRTAPREGEVAIRVHAVAINPLDTMKQHMGDLMYRWLPHPAVLGEDVAGVVEEVGPGVTRFAVGDRVVAYAVGMEKGRRHAPEGGFQSRAVVRTDLASPIPDAMRFEDAAVLPLGISTAASGLFGADQLGLRMPDATTPSTGETVVVWGGSTSVGMNAIQLAVAAGYDVVTTASPRNHELVRALGASRAFDYRSPTVVRDIVADIAASGRKVAGVLAIGTGSGDPAVRIAAATGATRVSMASPPVSFETLPRGGRVGLPLVRLGIRMGTATPALMVRARVRGIRTSFIWGSALMHDGVGAMLWERFLPEALADGRYVAAPAAEVVGTGLEAIQPAMDRLRAGVSARKLVVALDDRA</sequence>
<dbReference type="CDD" id="cd08249">
    <property type="entry name" value="enoyl_reductase_like"/>
    <property type="match status" value="1"/>
</dbReference>
<dbReference type="InterPro" id="IPR013154">
    <property type="entry name" value="ADH-like_N"/>
</dbReference>
<dbReference type="EMBL" id="QWEA01000239">
    <property type="protein sequence ID" value="RIJ42219.1"/>
    <property type="molecule type" value="Genomic_DNA"/>
</dbReference>
<dbReference type="GO" id="GO:0016651">
    <property type="term" value="F:oxidoreductase activity, acting on NAD(P)H"/>
    <property type="evidence" value="ECO:0007669"/>
    <property type="project" value="InterPro"/>
</dbReference>
<dbReference type="Pfam" id="PF08240">
    <property type="entry name" value="ADH_N"/>
    <property type="match status" value="1"/>
</dbReference>
<name>A0A399N3F6_9MICO</name>
<dbReference type="PANTHER" id="PTHR45348:SF2">
    <property type="entry name" value="ZINC-TYPE ALCOHOL DEHYDROGENASE-LIKE PROTEIN C2E1P3.01"/>
    <property type="match status" value="1"/>
</dbReference>
<feature type="domain" description="Enoyl reductase (ER)" evidence="1">
    <location>
        <begin position="11"/>
        <end position="371"/>
    </location>
</feature>
<evidence type="ECO:0000313" key="3">
    <source>
        <dbReference type="Proteomes" id="UP000266634"/>
    </source>
</evidence>
<evidence type="ECO:0000313" key="2">
    <source>
        <dbReference type="EMBL" id="RIJ42219.1"/>
    </source>
</evidence>
<dbReference type="InterPro" id="IPR011032">
    <property type="entry name" value="GroES-like_sf"/>
</dbReference>
<accession>A0A399N3F6</accession>
<dbReference type="InterPro" id="IPR047122">
    <property type="entry name" value="Trans-enoyl_RdTase-like"/>
</dbReference>
<dbReference type="InterPro" id="IPR020843">
    <property type="entry name" value="ER"/>
</dbReference>
<proteinExistence type="predicted"/>
<dbReference type="Proteomes" id="UP000266634">
    <property type="component" value="Unassembled WGS sequence"/>
</dbReference>
<organism evidence="2 3">
    <name type="scientific">Clavibacter michiganensis subsp. insidiosus</name>
    <dbReference type="NCBI Taxonomy" id="33014"/>
    <lineage>
        <taxon>Bacteria</taxon>
        <taxon>Bacillati</taxon>
        <taxon>Actinomycetota</taxon>
        <taxon>Actinomycetes</taxon>
        <taxon>Micrococcales</taxon>
        <taxon>Microbacteriaceae</taxon>
        <taxon>Clavibacter</taxon>
    </lineage>
</organism>
<protein>
    <submittedName>
        <fullName evidence="2">Zinc-binding alcohol dehydrogenase family protein</fullName>
    </submittedName>
</protein>
<dbReference type="AlphaFoldDB" id="A0A399N3F6"/>
<dbReference type="Gene3D" id="3.40.50.720">
    <property type="entry name" value="NAD(P)-binding Rossmann-like Domain"/>
    <property type="match status" value="1"/>
</dbReference>
<dbReference type="Gene3D" id="3.90.180.10">
    <property type="entry name" value="Medium-chain alcohol dehydrogenases, catalytic domain"/>
    <property type="match status" value="1"/>
</dbReference>
<reference evidence="2 3" key="1">
    <citation type="submission" date="2018-08" db="EMBL/GenBank/DDBJ databases">
        <title>Genome Sequence of Clavibacter michiganensis Subspecies type strains, and the Atypical Peach-Colored Strains Isolated from Tomato.</title>
        <authorList>
            <person name="Osdaghi E."/>
            <person name="Portier P."/>
            <person name="Briand M."/>
            <person name="Jacques M.-A."/>
        </authorList>
    </citation>
    <scope>NUCLEOTIDE SEQUENCE [LARGE SCALE GENOMIC DNA]</scope>
    <source>
        <strain evidence="2 3">CFBP 6488</strain>
    </source>
</reference>
<dbReference type="SMART" id="SM00829">
    <property type="entry name" value="PKS_ER"/>
    <property type="match status" value="1"/>
</dbReference>
<dbReference type="PANTHER" id="PTHR45348">
    <property type="entry name" value="HYPOTHETICAL OXIDOREDUCTASE (EUROFUNG)"/>
    <property type="match status" value="1"/>
</dbReference>
<dbReference type="SUPFAM" id="SSF51735">
    <property type="entry name" value="NAD(P)-binding Rossmann-fold domains"/>
    <property type="match status" value="1"/>
</dbReference>